<reference evidence="1 2" key="1">
    <citation type="submission" date="2016-11" db="EMBL/GenBank/DDBJ databases">
        <title>The macronuclear genome of Stentor coeruleus: a giant cell with tiny introns.</title>
        <authorList>
            <person name="Slabodnick M."/>
            <person name="Ruby J.G."/>
            <person name="Reiff S.B."/>
            <person name="Swart E.C."/>
            <person name="Gosai S."/>
            <person name="Prabakaran S."/>
            <person name="Witkowska E."/>
            <person name="Larue G.E."/>
            <person name="Fisher S."/>
            <person name="Freeman R.M."/>
            <person name="Gunawardena J."/>
            <person name="Chu W."/>
            <person name="Stover N.A."/>
            <person name="Gregory B.D."/>
            <person name="Nowacki M."/>
            <person name="Derisi J."/>
            <person name="Roy S.W."/>
            <person name="Marshall W.F."/>
            <person name="Sood P."/>
        </authorList>
    </citation>
    <scope>NUCLEOTIDE SEQUENCE [LARGE SCALE GENOMIC DNA]</scope>
    <source>
        <strain evidence="1">WM001</strain>
    </source>
</reference>
<evidence type="ECO:0000313" key="1">
    <source>
        <dbReference type="EMBL" id="OMJ66075.1"/>
    </source>
</evidence>
<comment type="caution">
    <text evidence="1">The sequence shown here is derived from an EMBL/GenBank/DDBJ whole genome shotgun (WGS) entry which is preliminary data.</text>
</comment>
<name>A0A1R2ANQ8_9CILI</name>
<proteinExistence type="predicted"/>
<dbReference type="AlphaFoldDB" id="A0A1R2ANQ8"/>
<evidence type="ECO:0000313" key="2">
    <source>
        <dbReference type="Proteomes" id="UP000187209"/>
    </source>
</evidence>
<dbReference type="EMBL" id="MPUH01001829">
    <property type="protein sequence ID" value="OMJ66075.1"/>
    <property type="molecule type" value="Genomic_DNA"/>
</dbReference>
<gene>
    <name evidence="1" type="ORF">SteCoe_37215</name>
</gene>
<protein>
    <submittedName>
        <fullName evidence="1">Uncharacterized protein</fullName>
    </submittedName>
</protein>
<dbReference type="Proteomes" id="UP000187209">
    <property type="component" value="Unassembled WGS sequence"/>
</dbReference>
<accession>A0A1R2ANQ8</accession>
<organism evidence="1 2">
    <name type="scientific">Stentor coeruleus</name>
    <dbReference type="NCBI Taxonomy" id="5963"/>
    <lineage>
        <taxon>Eukaryota</taxon>
        <taxon>Sar</taxon>
        <taxon>Alveolata</taxon>
        <taxon>Ciliophora</taxon>
        <taxon>Postciliodesmatophora</taxon>
        <taxon>Heterotrichea</taxon>
        <taxon>Heterotrichida</taxon>
        <taxon>Stentoridae</taxon>
        <taxon>Stentor</taxon>
    </lineage>
</organism>
<sequence length="98" mass="11275">MEDNYKKLMVEQPNPKPKGCFHIILSFLCPCLFHYNINNKSCHILCCCLCCFKFNKESSNDSELMTDHLKQIPRINESNDDDSDFVSMANSSFATVND</sequence>
<keyword evidence="2" id="KW-1185">Reference proteome</keyword>